<protein>
    <submittedName>
        <fullName evidence="2">Uncharacterized protein</fullName>
    </submittedName>
</protein>
<proteinExistence type="predicted"/>
<dbReference type="GeneID" id="27312112"/>
<dbReference type="VEuPathDB" id="FungiDB:PV09_04139"/>
<dbReference type="EMBL" id="KN847539">
    <property type="protein sequence ID" value="KIW04977.1"/>
    <property type="molecule type" value="Genomic_DNA"/>
</dbReference>
<feature type="region of interest" description="Disordered" evidence="1">
    <location>
        <begin position="1"/>
        <end position="32"/>
    </location>
</feature>
<dbReference type="InParanoid" id="A0A0D1YWD3"/>
<accession>A0A0D1YWD3</accession>
<feature type="compositionally biased region" description="Basic and acidic residues" evidence="1">
    <location>
        <begin position="1"/>
        <end position="22"/>
    </location>
</feature>
<organism evidence="2 3">
    <name type="scientific">Verruconis gallopava</name>
    <dbReference type="NCBI Taxonomy" id="253628"/>
    <lineage>
        <taxon>Eukaryota</taxon>
        <taxon>Fungi</taxon>
        <taxon>Dikarya</taxon>
        <taxon>Ascomycota</taxon>
        <taxon>Pezizomycotina</taxon>
        <taxon>Dothideomycetes</taxon>
        <taxon>Pleosporomycetidae</taxon>
        <taxon>Venturiales</taxon>
        <taxon>Sympoventuriaceae</taxon>
        <taxon>Verruconis</taxon>
    </lineage>
</organism>
<evidence type="ECO:0000256" key="1">
    <source>
        <dbReference type="SAM" id="MobiDB-lite"/>
    </source>
</evidence>
<sequence>MILTPRHSDLHATGDSSHRVETAKGTTKHRKTKFGSRVCTRLTFSSKRRTTIFRPRGSLIAQPRGMLRSFSRRREEGNCQKSSQSVVQSVLFCSHAARPSSVCPIRHPTLV</sequence>
<name>A0A0D1YWD3_9PEZI</name>
<dbReference type="HOGENOM" id="CLU_2160349_0_0_1"/>
<evidence type="ECO:0000313" key="2">
    <source>
        <dbReference type="EMBL" id="KIW04977.1"/>
    </source>
</evidence>
<reference evidence="2 3" key="1">
    <citation type="submission" date="2015-01" db="EMBL/GenBank/DDBJ databases">
        <title>The Genome Sequence of Ochroconis gallopava CBS43764.</title>
        <authorList>
            <consortium name="The Broad Institute Genomics Platform"/>
            <person name="Cuomo C."/>
            <person name="de Hoog S."/>
            <person name="Gorbushina A."/>
            <person name="Stielow B."/>
            <person name="Teixiera M."/>
            <person name="Abouelleil A."/>
            <person name="Chapman S.B."/>
            <person name="Priest M."/>
            <person name="Young S.K."/>
            <person name="Wortman J."/>
            <person name="Nusbaum C."/>
            <person name="Birren B."/>
        </authorList>
    </citation>
    <scope>NUCLEOTIDE SEQUENCE [LARGE SCALE GENOMIC DNA]</scope>
    <source>
        <strain evidence="2 3">CBS 43764</strain>
    </source>
</reference>
<gene>
    <name evidence="2" type="ORF">PV09_04139</name>
</gene>
<dbReference type="RefSeq" id="XP_016214846.1">
    <property type="nucleotide sequence ID" value="XM_016357442.1"/>
</dbReference>
<keyword evidence="3" id="KW-1185">Reference proteome</keyword>
<dbReference type="AlphaFoldDB" id="A0A0D1YWD3"/>
<dbReference type="Proteomes" id="UP000053259">
    <property type="component" value="Unassembled WGS sequence"/>
</dbReference>
<evidence type="ECO:0000313" key="3">
    <source>
        <dbReference type="Proteomes" id="UP000053259"/>
    </source>
</evidence>